<dbReference type="AlphaFoldDB" id="A0A3R9YIV5"/>
<sequence>MRAGPAFRRRGDAPAGLNCKEEEWRRKRTSRPRRRAARGPRRRRPRPRRRARTSATRRSIRSRRSSRTRSSPSW</sequence>
<proteinExistence type="predicted"/>
<feature type="compositionally biased region" description="Basic residues" evidence="1">
    <location>
        <begin position="26"/>
        <end position="52"/>
    </location>
</feature>
<dbReference type="Proteomes" id="UP000274661">
    <property type="component" value="Unassembled WGS sequence"/>
</dbReference>
<gene>
    <name evidence="2" type="ORF">HMF7854_08570</name>
</gene>
<comment type="caution">
    <text evidence="2">The sequence shown here is derived from an EMBL/GenBank/DDBJ whole genome shotgun (WGS) entry which is preliminary data.</text>
</comment>
<feature type="region of interest" description="Disordered" evidence="1">
    <location>
        <begin position="1"/>
        <end position="74"/>
    </location>
</feature>
<evidence type="ECO:0000313" key="2">
    <source>
        <dbReference type="EMBL" id="RST30888.1"/>
    </source>
</evidence>
<evidence type="ECO:0000256" key="1">
    <source>
        <dbReference type="SAM" id="MobiDB-lite"/>
    </source>
</evidence>
<organism evidence="2 3">
    <name type="scientific">Sphingomonas ginkgonis</name>
    <dbReference type="NCBI Taxonomy" id="2315330"/>
    <lineage>
        <taxon>Bacteria</taxon>
        <taxon>Pseudomonadati</taxon>
        <taxon>Pseudomonadota</taxon>
        <taxon>Alphaproteobacteria</taxon>
        <taxon>Sphingomonadales</taxon>
        <taxon>Sphingomonadaceae</taxon>
        <taxon>Sphingomonas</taxon>
    </lineage>
</organism>
<feature type="compositionally biased region" description="Basic residues" evidence="1">
    <location>
        <begin position="58"/>
        <end position="67"/>
    </location>
</feature>
<dbReference type="EMBL" id="RWJF01000001">
    <property type="protein sequence ID" value="RST30888.1"/>
    <property type="molecule type" value="Genomic_DNA"/>
</dbReference>
<evidence type="ECO:0000313" key="3">
    <source>
        <dbReference type="Proteomes" id="UP000274661"/>
    </source>
</evidence>
<accession>A0A3R9YIV5</accession>
<protein>
    <submittedName>
        <fullName evidence="2">Uncharacterized protein</fullName>
    </submittedName>
</protein>
<reference evidence="2 3" key="1">
    <citation type="submission" date="2018-12" db="EMBL/GenBank/DDBJ databases">
        <title>Sphingomonas sp. HMF7854 Genome sequencing and assembly.</title>
        <authorList>
            <person name="Cha I."/>
            <person name="Kang H."/>
            <person name="Kim H."/>
            <person name="Kang J."/>
            <person name="Joh K."/>
        </authorList>
    </citation>
    <scope>NUCLEOTIDE SEQUENCE [LARGE SCALE GENOMIC DNA]</scope>
    <source>
        <strain evidence="2 3">HMF7854</strain>
    </source>
</reference>
<name>A0A3R9YIV5_9SPHN</name>
<keyword evidence="3" id="KW-1185">Reference proteome</keyword>